<dbReference type="AlphaFoldDB" id="A0A0G0WFV9"/>
<proteinExistence type="predicted"/>
<dbReference type="EMBL" id="LCAB01000007">
    <property type="protein sequence ID" value="KKR83165.1"/>
    <property type="molecule type" value="Genomic_DNA"/>
</dbReference>
<evidence type="ECO:0000259" key="1">
    <source>
        <dbReference type="PROSITE" id="PS50910"/>
    </source>
</evidence>
<reference evidence="2 3" key="1">
    <citation type="journal article" date="2015" name="Nature">
        <title>rRNA introns, odd ribosomes, and small enigmatic genomes across a large radiation of phyla.</title>
        <authorList>
            <person name="Brown C.T."/>
            <person name="Hug L.A."/>
            <person name="Thomas B.C."/>
            <person name="Sharon I."/>
            <person name="Castelle C.J."/>
            <person name="Singh A."/>
            <person name="Wilkins M.J."/>
            <person name="Williams K.H."/>
            <person name="Banfield J.F."/>
        </authorList>
    </citation>
    <scope>NUCLEOTIDE SEQUENCE [LARGE SCALE GENOMIC DNA]</scope>
</reference>
<evidence type="ECO:0000313" key="3">
    <source>
        <dbReference type="Proteomes" id="UP000034601"/>
    </source>
</evidence>
<sequence length="62" mass="7062">MKICTEHDLEFNKFSEASKLLNPFYIVTRYPDFVISVNKSDAENALKIAEEIADLVKLKLSA</sequence>
<dbReference type="Pfam" id="PF05168">
    <property type="entry name" value="HEPN"/>
    <property type="match status" value="1"/>
</dbReference>
<dbReference type="InterPro" id="IPR007842">
    <property type="entry name" value="HEPN_dom"/>
</dbReference>
<protein>
    <recommendedName>
        <fullName evidence="1">HEPN domain-containing protein</fullName>
    </recommendedName>
</protein>
<name>A0A0G0WFV9_9BACT</name>
<dbReference type="Gene3D" id="1.20.120.330">
    <property type="entry name" value="Nucleotidyltransferases domain 2"/>
    <property type="match status" value="1"/>
</dbReference>
<dbReference type="PROSITE" id="PS50910">
    <property type="entry name" value="HEPN"/>
    <property type="match status" value="1"/>
</dbReference>
<dbReference type="Proteomes" id="UP000034601">
    <property type="component" value="Unassembled WGS sequence"/>
</dbReference>
<accession>A0A0G0WFV9</accession>
<gene>
    <name evidence="2" type="ORF">UU29_C0007G0035</name>
</gene>
<feature type="domain" description="HEPN" evidence="1">
    <location>
        <begin position="1"/>
        <end position="52"/>
    </location>
</feature>
<comment type="caution">
    <text evidence="2">The sequence shown here is derived from an EMBL/GenBank/DDBJ whole genome shotgun (WGS) entry which is preliminary data.</text>
</comment>
<organism evidence="2 3">
    <name type="scientific">Candidatus Daviesbacteria bacterium GW2011_GWA2_40_9</name>
    <dbReference type="NCBI Taxonomy" id="1618424"/>
    <lineage>
        <taxon>Bacteria</taxon>
        <taxon>Candidatus Daviesiibacteriota</taxon>
    </lineage>
</organism>
<dbReference type="SUPFAM" id="SSF81593">
    <property type="entry name" value="Nucleotidyltransferase substrate binding subunit/domain"/>
    <property type="match status" value="1"/>
</dbReference>
<evidence type="ECO:0000313" key="2">
    <source>
        <dbReference type="EMBL" id="KKR83165.1"/>
    </source>
</evidence>